<dbReference type="STRING" id="1073090.A0A1L9SSE4"/>
<proteinExistence type="predicted"/>
<dbReference type="OrthoDB" id="5393654at2759"/>
<dbReference type="AlphaFoldDB" id="A0A1L9SSE4"/>
<evidence type="ECO:0000313" key="2">
    <source>
        <dbReference type="Proteomes" id="UP000184188"/>
    </source>
</evidence>
<gene>
    <name evidence="1" type="ORF">ASPZODRAFT_128749</name>
</gene>
<sequence length="274" mass="31132">MNPDVDFHKIDIVTNRHSLRNLFHAIAGPVVGSFRIDLHLVNGTLFLSRRDRRNASVVCESRADVSFGHSFEKEFSKQKSHLLDSDSHYRLIAYPLGGLKCAVRFEVDAYSSPDDTTADGPDYVPPVNHSSSPALAAPGSTEVVCRGHSIPHDSIMEVKTRGIRCKSLTRLMPQLWFSRTHRSVHGKHRKGTFIRIQELEHDSELSTWEITHQDNLRKLVGLLKELWQITNTSDNKSCVLVSEKAKPRSFNIHSYPDCKPALPQAIIDRYWRTE</sequence>
<accession>A0A1L9SSE4</accession>
<organism evidence="1 2">
    <name type="scientific">Penicilliopsis zonata CBS 506.65</name>
    <dbReference type="NCBI Taxonomy" id="1073090"/>
    <lineage>
        <taxon>Eukaryota</taxon>
        <taxon>Fungi</taxon>
        <taxon>Dikarya</taxon>
        <taxon>Ascomycota</taxon>
        <taxon>Pezizomycotina</taxon>
        <taxon>Eurotiomycetes</taxon>
        <taxon>Eurotiomycetidae</taxon>
        <taxon>Eurotiales</taxon>
        <taxon>Aspergillaceae</taxon>
        <taxon>Penicilliopsis</taxon>
    </lineage>
</organism>
<keyword evidence="2" id="KW-1185">Reference proteome</keyword>
<protein>
    <submittedName>
        <fullName evidence="1">Uncharacterized protein</fullName>
    </submittedName>
</protein>
<reference evidence="2" key="1">
    <citation type="journal article" date="2017" name="Genome Biol.">
        <title>Comparative genomics reveals high biological diversity and specific adaptations in the industrially and medically important fungal genus Aspergillus.</title>
        <authorList>
            <person name="de Vries R.P."/>
            <person name="Riley R."/>
            <person name="Wiebenga A."/>
            <person name="Aguilar-Osorio G."/>
            <person name="Amillis S."/>
            <person name="Uchima C.A."/>
            <person name="Anderluh G."/>
            <person name="Asadollahi M."/>
            <person name="Askin M."/>
            <person name="Barry K."/>
            <person name="Battaglia E."/>
            <person name="Bayram O."/>
            <person name="Benocci T."/>
            <person name="Braus-Stromeyer S.A."/>
            <person name="Caldana C."/>
            <person name="Canovas D."/>
            <person name="Cerqueira G.C."/>
            <person name="Chen F."/>
            <person name="Chen W."/>
            <person name="Choi C."/>
            <person name="Clum A."/>
            <person name="Dos Santos R.A."/>
            <person name="Damasio A.R."/>
            <person name="Diallinas G."/>
            <person name="Emri T."/>
            <person name="Fekete E."/>
            <person name="Flipphi M."/>
            <person name="Freyberg S."/>
            <person name="Gallo A."/>
            <person name="Gournas C."/>
            <person name="Habgood R."/>
            <person name="Hainaut M."/>
            <person name="Harispe M.L."/>
            <person name="Henrissat B."/>
            <person name="Hilden K.S."/>
            <person name="Hope R."/>
            <person name="Hossain A."/>
            <person name="Karabika E."/>
            <person name="Karaffa L."/>
            <person name="Karanyi Z."/>
            <person name="Krasevec N."/>
            <person name="Kuo A."/>
            <person name="Kusch H."/>
            <person name="LaButti K."/>
            <person name="Lagendijk E.L."/>
            <person name="Lapidus A."/>
            <person name="Levasseur A."/>
            <person name="Lindquist E."/>
            <person name="Lipzen A."/>
            <person name="Logrieco A.F."/>
            <person name="MacCabe A."/>
            <person name="Maekelae M.R."/>
            <person name="Malavazi I."/>
            <person name="Melin P."/>
            <person name="Meyer V."/>
            <person name="Mielnichuk N."/>
            <person name="Miskei M."/>
            <person name="Molnar A.P."/>
            <person name="Mule G."/>
            <person name="Ngan C.Y."/>
            <person name="Orejas M."/>
            <person name="Orosz E."/>
            <person name="Ouedraogo J.P."/>
            <person name="Overkamp K.M."/>
            <person name="Park H.-S."/>
            <person name="Perrone G."/>
            <person name="Piumi F."/>
            <person name="Punt P.J."/>
            <person name="Ram A.F."/>
            <person name="Ramon A."/>
            <person name="Rauscher S."/>
            <person name="Record E."/>
            <person name="Riano-Pachon D.M."/>
            <person name="Robert V."/>
            <person name="Roehrig J."/>
            <person name="Ruller R."/>
            <person name="Salamov A."/>
            <person name="Salih N.S."/>
            <person name="Samson R.A."/>
            <person name="Sandor E."/>
            <person name="Sanguinetti M."/>
            <person name="Schuetze T."/>
            <person name="Sepcic K."/>
            <person name="Shelest E."/>
            <person name="Sherlock G."/>
            <person name="Sophianopoulou V."/>
            <person name="Squina F.M."/>
            <person name="Sun H."/>
            <person name="Susca A."/>
            <person name="Todd R.B."/>
            <person name="Tsang A."/>
            <person name="Unkles S.E."/>
            <person name="van de Wiele N."/>
            <person name="van Rossen-Uffink D."/>
            <person name="Oliveira J.V."/>
            <person name="Vesth T.C."/>
            <person name="Visser J."/>
            <person name="Yu J.-H."/>
            <person name="Zhou M."/>
            <person name="Andersen M.R."/>
            <person name="Archer D.B."/>
            <person name="Baker S.E."/>
            <person name="Benoit I."/>
            <person name="Brakhage A.A."/>
            <person name="Braus G.H."/>
            <person name="Fischer R."/>
            <person name="Frisvad J.C."/>
            <person name="Goldman G.H."/>
            <person name="Houbraken J."/>
            <person name="Oakley B."/>
            <person name="Pocsi I."/>
            <person name="Scazzocchio C."/>
            <person name="Seiboth B."/>
            <person name="vanKuyk P.A."/>
            <person name="Wortman J."/>
            <person name="Dyer P.S."/>
            <person name="Grigoriev I.V."/>
        </authorList>
    </citation>
    <scope>NUCLEOTIDE SEQUENCE [LARGE SCALE GENOMIC DNA]</scope>
    <source>
        <strain evidence="2">CBS 506.65</strain>
    </source>
</reference>
<dbReference type="EMBL" id="KV878337">
    <property type="protein sequence ID" value="OJJ50128.1"/>
    <property type="molecule type" value="Genomic_DNA"/>
</dbReference>
<dbReference type="PANTHER" id="PTHR35179">
    <property type="entry name" value="PROTEIN CBG02620"/>
    <property type="match status" value="1"/>
</dbReference>
<dbReference type="VEuPathDB" id="FungiDB:ASPZODRAFT_128749"/>
<dbReference type="RefSeq" id="XP_022584638.1">
    <property type="nucleotide sequence ID" value="XM_022722103.1"/>
</dbReference>
<name>A0A1L9SSE4_9EURO</name>
<dbReference type="GeneID" id="34608568"/>
<dbReference type="Proteomes" id="UP000184188">
    <property type="component" value="Unassembled WGS sequence"/>
</dbReference>
<evidence type="ECO:0000313" key="1">
    <source>
        <dbReference type="EMBL" id="OJJ50128.1"/>
    </source>
</evidence>
<dbReference type="PANTHER" id="PTHR35179:SF1">
    <property type="entry name" value="INTEGRAL MEMBRANE PROTEIN"/>
    <property type="match status" value="1"/>
</dbReference>